<feature type="signal peptide" evidence="1">
    <location>
        <begin position="1"/>
        <end position="20"/>
    </location>
</feature>
<dbReference type="PROSITE" id="PS50990">
    <property type="entry name" value="PEPTIDASE_C39"/>
    <property type="match status" value="1"/>
</dbReference>
<evidence type="ECO:0000313" key="3">
    <source>
        <dbReference type="EMBL" id="HGY94927.1"/>
    </source>
</evidence>
<reference evidence="3" key="1">
    <citation type="journal article" date="2020" name="mSystems">
        <title>Genome- and Community-Level Interaction Insights into Carbon Utilization and Element Cycling Functions of Hydrothermarchaeota in Hydrothermal Sediment.</title>
        <authorList>
            <person name="Zhou Z."/>
            <person name="Liu Y."/>
            <person name="Xu W."/>
            <person name="Pan J."/>
            <person name="Luo Z.H."/>
            <person name="Li M."/>
        </authorList>
    </citation>
    <scope>NUCLEOTIDE SEQUENCE [LARGE SCALE GENOMIC DNA]</scope>
    <source>
        <strain evidence="3">SpSt-855</strain>
    </source>
</reference>
<dbReference type="InterPro" id="IPR039564">
    <property type="entry name" value="Peptidase_C39-like"/>
</dbReference>
<feature type="chain" id="PRO_5031467276" description="Peptidase C39 domain-containing protein" evidence="1">
    <location>
        <begin position="21"/>
        <end position="181"/>
    </location>
</feature>
<dbReference type="Pfam" id="PF13529">
    <property type="entry name" value="Peptidase_C39_2"/>
    <property type="match status" value="1"/>
</dbReference>
<dbReference type="GO" id="GO:0008233">
    <property type="term" value="F:peptidase activity"/>
    <property type="evidence" value="ECO:0007669"/>
    <property type="project" value="InterPro"/>
</dbReference>
<comment type="caution">
    <text evidence="3">The sequence shown here is derived from an EMBL/GenBank/DDBJ whole genome shotgun (WGS) entry which is preliminary data.</text>
</comment>
<name>A0A7V4XTM4_9BACT</name>
<dbReference type="GO" id="GO:0006508">
    <property type="term" value="P:proteolysis"/>
    <property type="evidence" value="ECO:0007669"/>
    <property type="project" value="InterPro"/>
</dbReference>
<sequence>MMLIKGAALLLLFFAPALSASRAIWVNVPFVAQPRDGCGAASVAMVMQYWAAQQHQSAGASAEVAAIQKQVFSRRRHGATPGALEAYLSQHGFLVFGVQGSWQLLRKQLQKGRPLIVALRPPAQRALHYVVIVGVDPVKDQVLMNDPEERRLLPEGREEFEKDWSATHQWMLLAVPRPASS</sequence>
<dbReference type="Gene3D" id="3.90.70.10">
    <property type="entry name" value="Cysteine proteinases"/>
    <property type="match status" value="1"/>
</dbReference>
<dbReference type="GO" id="GO:0016020">
    <property type="term" value="C:membrane"/>
    <property type="evidence" value="ECO:0007669"/>
    <property type="project" value="InterPro"/>
</dbReference>
<evidence type="ECO:0000259" key="2">
    <source>
        <dbReference type="PROSITE" id="PS50990"/>
    </source>
</evidence>
<dbReference type="GO" id="GO:0005524">
    <property type="term" value="F:ATP binding"/>
    <property type="evidence" value="ECO:0007669"/>
    <property type="project" value="InterPro"/>
</dbReference>
<keyword evidence="1" id="KW-0732">Signal</keyword>
<proteinExistence type="predicted"/>
<accession>A0A7V4XTM4</accession>
<organism evidence="3">
    <name type="scientific">Acidobacterium capsulatum</name>
    <dbReference type="NCBI Taxonomy" id="33075"/>
    <lineage>
        <taxon>Bacteria</taxon>
        <taxon>Pseudomonadati</taxon>
        <taxon>Acidobacteriota</taxon>
        <taxon>Terriglobia</taxon>
        <taxon>Terriglobales</taxon>
        <taxon>Acidobacteriaceae</taxon>
        <taxon>Acidobacterium</taxon>
    </lineage>
</organism>
<protein>
    <recommendedName>
        <fullName evidence="2">Peptidase C39 domain-containing protein</fullName>
    </recommendedName>
</protein>
<evidence type="ECO:0000256" key="1">
    <source>
        <dbReference type="SAM" id="SignalP"/>
    </source>
</evidence>
<dbReference type="InterPro" id="IPR005074">
    <property type="entry name" value="Peptidase_C39"/>
</dbReference>
<gene>
    <name evidence="3" type="ORF">ENW50_09640</name>
</gene>
<dbReference type="AlphaFoldDB" id="A0A7V4XTM4"/>
<feature type="domain" description="Peptidase C39" evidence="2">
    <location>
        <begin position="33"/>
        <end position="171"/>
    </location>
</feature>
<dbReference type="EMBL" id="DTKL01000061">
    <property type="protein sequence ID" value="HGY94927.1"/>
    <property type="molecule type" value="Genomic_DNA"/>
</dbReference>